<dbReference type="EMBL" id="WNWS01000033">
    <property type="protein sequence ID" value="KAE9986233.1"/>
    <property type="molecule type" value="Genomic_DNA"/>
</dbReference>
<dbReference type="Proteomes" id="UP000447873">
    <property type="component" value="Unassembled WGS sequence"/>
</dbReference>
<proteinExistence type="predicted"/>
<feature type="compositionally biased region" description="Basic and acidic residues" evidence="1">
    <location>
        <begin position="52"/>
        <end position="61"/>
    </location>
</feature>
<protein>
    <recommendedName>
        <fullName evidence="2">Myb-like DNA-binding domain-containing protein</fullName>
    </recommendedName>
</protein>
<name>A0A8H3VEJ2_VENIN</name>
<comment type="caution">
    <text evidence="3">The sequence shown here is derived from an EMBL/GenBank/DDBJ whole genome shotgun (WGS) entry which is preliminary data.</text>
</comment>
<dbReference type="Pfam" id="PF22980">
    <property type="entry name" value="Myb_DNA-bind_8"/>
    <property type="match status" value="1"/>
</dbReference>
<evidence type="ECO:0000256" key="1">
    <source>
        <dbReference type="SAM" id="MobiDB-lite"/>
    </source>
</evidence>
<evidence type="ECO:0000313" key="3">
    <source>
        <dbReference type="EMBL" id="KAE9986233.1"/>
    </source>
</evidence>
<dbReference type="AlphaFoldDB" id="A0A8H3VEJ2"/>
<reference evidence="3 4" key="1">
    <citation type="submission" date="2018-12" db="EMBL/GenBank/DDBJ databases">
        <title>Venturia inaequalis Genome Resource.</title>
        <authorList>
            <person name="Lichtner F.J."/>
        </authorList>
    </citation>
    <scope>NUCLEOTIDE SEQUENCE [LARGE SCALE GENOMIC DNA]</scope>
    <source>
        <strain evidence="3 4">120213</strain>
    </source>
</reference>
<feature type="region of interest" description="Disordered" evidence="1">
    <location>
        <begin position="52"/>
        <end position="154"/>
    </location>
</feature>
<sequence length="154" mass="16908">MPPISADDTVKFLIACITCKEGDKIDFEKVAFECQIVSKAAASKRYERIVKKAKEDDEKQKAQKAAIANGEEPPVSEETPKKAVTPRTPRTPKPKAAPKEKKETAASAKKRKLAEVKKEEEAAEEVEGAAMKDAGEVERPSIFGRPEDDVKVEV</sequence>
<evidence type="ECO:0000259" key="2">
    <source>
        <dbReference type="Pfam" id="PF22980"/>
    </source>
</evidence>
<feature type="compositionally biased region" description="Basic and acidic residues" evidence="1">
    <location>
        <begin position="133"/>
        <end position="154"/>
    </location>
</feature>
<dbReference type="InterPro" id="IPR054505">
    <property type="entry name" value="Myb_DNA-bind_8"/>
</dbReference>
<accession>A0A8H3VEJ2</accession>
<evidence type="ECO:0000313" key="4">
    <source>
        <dbReference type="Proteomes" id="UP000447873"/>
    </source>
</evidence>
<organism evidence="3 4">
    <name type="scientific">Venturia inaequalis</name>
    <name type="common">Apple scab fungus</name>
    <dbReference type="NCBI Taxonomy" id="5025"/>
    <lineage>
        <taxon>Eukaryota</taxon>
        <taxon>Fungi</taxon>
        <taxon>Dikarya</taxon>
        <taxon>Ascomycota</taxon>
        <taxon>Pezizomycotina</taxon>
        <taxon>Dothideomycetes</taxon>
        <taxon>Pleosporomycetidae</taxon>
        <taxon>Venturiales</taxon>
        <taxon>Venturiaceae</taxon>
        <taxon>Venturia</taxon>
    </lineage>
</organism>
<gene>
    <name evidence="3" type="ORF">EG328_006236</name>
</gene>
<feature type="domain" description="Myb-like DNA-binding" evidence="2">
    <location>
        <begin position="7"/>
        <end position="55"/>
    </location>
</feature>